<dbReference type="AlphaFoldDB" id="A0A382JLJ7"/>
<dbReference type="NCBIfam" id="TIGR02532">
    <property type="entry name" value="IV_pilin_GFxxxE"/>
    <property type="match status" value="1"/>
</dbReference>
<dbReference type="InterPro" id="IPR012902">
    <property type="entry name" value="N_methyl_site"/>
</dbReference>
<accession>A0A382JLJ7</accession>
<organism evidence="1">
    <name type="scientific">marine metagenome</name>
    <dbReference type="NCBI Taxonomy" id="408172"/>
    <lineage>
        <taxon>unclassified sequences</taxon>
        <taxon>metagenomes</taxon>
        <taxon>ecological metagenomes</taxon>
    </lineage>
</organism>
<name>A0A382JLJ7_9ZZZZ</name>
<protein>
    <submittedName>
        <fullName evidence="1">Uncharacterized protein</fullName>
    </submittedName>
</protein>
<feature type="non-terminal residue" evidence="1">
    <location>
        <position position="34"/>
    </location>
</feature>
<reference evidence="1" key="1">
    <citation type="submission" date="2018-05" db="EMBL/GenBank/DDBJ databases">
        <authorList>
            <person name="Lanie J.A."/>
            <person name="Ng W.-L."/>
            <person name="Kazmierczak K.M."/>
            <person name="Andrzejewski T.M."/>
            <person name="Davidsen T.M."/>
            <person name="Wayne K.J."/>
            <person name="Tettelin H."/>
            <person name="Glass J.I."/>
            <person name="Rusch D."/>
            <person name="Podicherti R."/>
            <person name="Tsui H.-C.T."/>
            <person name="Winkler M.E."/>
        </authorList>
    </citation>
    <scope>NUCLEOTIDE SEQUENCE</scope>
</reference>
<sequence length="34" mass="3877">MGSLFFKTNRFFSENRSRAAFTLIELLVVIAIIA</sequence>
<gene>
    <name evidence="1" type="ORF">METZ01_LOCUS264821</name>
</gene>
<evidence type="ECO:0000313" key="1">
    <source>
        <dbReference type="EMBL" id="SVC11967.1"/>
    </source>
</evidence>
<dbReference type="Pfam" id="PF07963">
    <property type="entry name" value="N_methyl"/>
    <property type="match status" value="1"/>
</dbReference>
<proteinExistence type="predicted"/>
<dbReference type="EMBL" id="UINC01074603">
    <property type="protein sequence ID" value="SVC11967.1"/>
    <property type="molecule type" value="Genomic_DNA"/>
</dbReference>